<keyword evidence="22" id="KW-0010">Activator</keyword>
<dbReference type="FunFam" id="1.10.510.10:FF:000845">
    <property type="entry name" value="Probable bifunctional tRNA threonylcarbamoyladenosine biosynthesis protein"/>
    <property type="match status" value="1"/>
</dbReference>
<evidence type="ECO:0000256" key="19">
    <source>
        <dbReference type="ARBA" id="ARBA00022840"/>
    </source>
</evidence>
<keyword evidence="14" id="KW-0808">Transferase</keyword>
<protein>
    <recommendedName>
        <fullName evidence="9">EKC/KEOPS complex subunit BUD32</fullName>
        <ecNumber evidence="7">2.7.11.1</ecNumber>
    </recommendedName>
    <alternativeName>
        <fullName evidence="25 26">Atypical Serine/threonine protein kinase BUD32</fullName>
    </alternativeName>
    <alternativeName>
        <fullName evidence="8">EKC/KEOPS complex subunit bud32</fullName>
    </alternativeName>
</protein>
<comment type="caution">
    <text evidence="30">The sequence shown here is derived from an EMBL/GenBank/DDBJ whole genome shotgun (WGS) entry which is preliminary data.</text>
</comment>
<dbReference type="NCBIfam" id="TIGR03724">
    <property type="entry name" value="arch_bud32"/>
    <property type="match status" value="1"/>
</dbReference>
<evidence type="ECO:0000256" key="7">
    <source>
        <dbReference type="ARBA" id="ARBA00012513"/>
    </source>
</evidence>
<keyword evidence="12" id="KW-0723">Serine/threonine-protein kinase</keyword>
<name>A0A0F4ZDZ1_9PEZI</name>
<evidence type="ECO:0000256" key="2">
    <source>
        <dbReference type="ARBA" id="ARBA00004123"/>
    </source>
</evidence>
<evidence type="ECO:0000256" key="18">
    <source>
        <dbReference type="ARBA" id="ARBA00022801"/>
    </source>
</evidence>
<keyword evidence="20" id="KW-0779">Telomere</keyword>
<evidence type="ECO:0000256" key="8">
    <source>
        <dbReference type="ARBA" id="ARBA00013948"/>
    </source>
</evidence>
<dbReference type="EC" id="2.7.11.1" evidence="7"/>
<dbReference type="GO" id="GO:0000408">
    <property type="term" value="C:EKC/KEOPS complex"/>
    <property type="evidence" value="ECO:0007669"/>
    <property type="project" value="TreeGrafter"/>
</dbReference>
<dbReference type="PANTHER" id="PTHR12209:SF0">
    <property type="entry name" value="EKC_KEOPS COMPLEX SUBUNIT TP53RK"/>
    <property type="match status" value="1"/>
</dbReference>
<dbReference type="Gene3D" id="1.10.510.10">
    <property type="entry name" value="Transferase(Phosphotransferase) domain 1"/>
    <property type="match status" value="1"/>
</dbReference>
<feature type="domain" description="Protein kinase" evidence="29">
    <location>
        <begin position="18"/>
        <end position="270"/>
    </location>
</feature>
<dbReference type="GO" id="GO:0005829">
    <property type="term" value="C:cytosol"/>
    <property type="evidence" value="ECO:0007669"/>
    <property type="project" value="TreeGrafter"/>
</dbReference>
<comment type="subcellular location">
    <subcellularLocation>
        <location evidence="4">Chromosome</location>
        <location evidence="4">Telomere</location>
    </subcellularLocation>
    <subcellularLocation>
        <location evidence="3">Cytoplasm</location>
    </subcellularLocation>
    <subcellularLocation>
        <location evidence="2">Nucleus</location>
    </subcellularLocation>
</comment>
<accession>A0A0F4ZDZ1</accession>
<evidence type="ECO:0000256" key="27">
    <source>
        <dbReference type="ARBA" id="ARBA00047899"/>
    </source>
</evidence>
<evidence type="ECO:0000256" key="26">
    <source>
        <dbReference type="ARBA" id="ARBA00033194"/>
    </source>
</evidence>
<evidence type="ECO:0000256" key="3">
    <source>
        <dbReference type="ARBA" id="ARBA00004496"/>
    </source>
</evidence>
<evidence type="ECO:0000256" key="12">
    <source>
        <dbReference type="ARBA" id="ARBA00022527"/>
    </source>
</evidence>
<evidence type="ECO:0000256" key="6">
    <source>
        <dbReference type="ARBA" id="ARBA00011534"/>
    </source>
</evidence>
<gene>
    <name evidence="30" type="ORF">TD95_002839</name>
</gene>
<organism evidence="30 31">
    <name type="scientific">Thielaviopsis punctulata</name>
    <dbReference type="NCBI Taxonomy" id="72032"/>
    <lineage>
        <taxon>Eukaryota</taxon>
        <taxon>Fungi</taxon>
        <taxon>Dikarya</taxon>
        <taxon>Ascomycota</taxon>
        <taxon>Pezizomycotina</taxon>
        <taxon>Sordariomycetes</taxon>
        <taxon>Hypocreomycetidae</taxon>
        <taxon>Microascales</taxon>
        <taxon>Ceratocystidaceae</taxon>
        <taxon>Thielaviopsis</taxon>
    </lineage>
</organism>
<keyword evidence="18" id="KW-0378">Hydrolase</keyword>
<dbReference type="GO" id="GO:0008033">
    <property type="term" value="P:tRNA processing"/>
    <property type="evidence" value="ECO:0007669"/>
    <property type="project" value="UniProtKB-KW"/>
</dbReference>
<keyword evidence="17" id="KW-0418">Kinase</keyword>
<evidence type="ECO:0000256" key="22">
    <source>
        <dbReference type="ARBA" id="ARBA00023159"/>
    </source>
</evidence>
<evidence type="ECO:0000256" key="5">
    <source>
        <dbReference type="ARBA" id="ARBA00010630"/>
    </source>
</evidence>
<dbReference type="InterPro" id="IPR008266">
    <property type="entry name" value="Tyr_kinase_AS"/>
</dbReference>
<evidence type="ECO:0000256" key="23">
    <source>
        <dbReference type="ARBA" id="ARBA00023163"/>
    </source>
</evidence>
<keyword evidence="15" id="KW-0819">tRNA processing</keyword>
<keyword evidence="10" id="KW-0158">Chromosome</keyword>
<dbReference type="AlphaFoldDB" id="A0A0F4ZDZ1"/>
<evidence type="ECO:0000256" key="24">
    <source>
        <dbReference type="ARBA" id="ARBA00023242"/>
    </source>
</evidence>
<comment type="similarity">
    <text evidence="5">Belongs to the protein kinase superfamily. BUD32 family.</text>
</comment>
<sequence length="270" mass="29817">MSADTQFALPKPLEFPAAVAPKLITQGAEGRLYQSVFLEPSIACAVKHRPPKAYRHPQLDKKLTRARILAEARILAKCLREGVSVPAVYAVDEQNGTLTIEWIPGAPVRARVNEWLAAHQEVLPPLTEDAEAATRAAEAAQKDGLDSDVRKVFRCAGRAVGGLHRVGIVHGDLTTSNMMLRQTEEQIARQSLEGEVVVIDFGLASQSIMDEDRAVDLYVLEKSIASSHPRMEHLFPEVLEGYKEAFKQAAVVLKRLNEVRLRGRKRSMIG</sequence>
<evidence type="ECO:0000256" key="1">
    <source>
        <dbReference type="ARBA" id="ARBA00003747"/>
    </source>
</evidence>
<dbReference type="GO" id="GO:0016787">
    <property type="term" value="F:hydrolase activity"/>
    <property type="evidence" value="ECO:0007669"/>
    <property type="project" value="UniProtKB-KW"/>
</dbReference>
<dbReference type="GO" id="GO:0004674">
    <property type="term" value="F:protein serine/threonine kinase activity"/>
    <property type="evidence" value="ECO:0007669"/>
    <property type="project" value="UniProtKB-KW"/>
</dbReference>
<evidence type="ECO:0000256" key="25">
    <source>
        <dbReference type="ARBA" id="ARBA00030980"/>
    </source>
</evidence>
<dbReference type="Proteomes" id="UP000033483">
    <property type="component" value="Unassembled WGS sequence"/>
</dbReference>
<keyword evidence="11" id="KW-0963">Cytoplasm</keyword>
<evidence type="ECO:0000256" key="15">
    <source>
        <dbReference type="ARBA" id="ARBA00022694"/>
    </source>
</evidence>
<evidence type="ECO:0000313" key="31">
    <source>
        <dbReference type="Proteomes" id="UP000033483"/>
    </source>
</evidence>
<dbReference type="SUPFAM" id="SSF56112">
    <property type="entry name" value="Protein kinase-like (PK-like)"/>
    <property type="match status" value="1"/>
</dbReference>
<keyword evidence="21" id="KW-0805">Transcription regulation</keyword>
<evidence type="ECO:0000256" key="10">
    <source>
        <dbReference type="ARBA" id="ARBA00022454"/>
    </source>
</evidence>
<keyword evidence="19" id="KW-0067">ATP-binding</keyword>
<comment type="catalytic activity">
    <reaction evidence="28">
        <text>L-seryl-[protein] + ATP = O-phospho-L-seryl-[protein] + ADP + H(+)</text>
        <dbReference type="Rhea" id="RHEA:17989"/>
        <dbReference type="Rhea" id="RHEA-COMP:9863"/>
        <dbReference type="Rhea" id="RHEA-COMP:11604"/>
        <dbReference type="ChEBI" id="CHEBI:15378"/>
        <dbReference type="ChEBI" id="CHEBI:29999"/>
        <dbReference type="ChEBI" id="CHEBI:30616"/>
        <dbReference type="ChEBI" id="CHEBI:83421"/>
        <dbReference type="ChEBI" id="CHEBI:456216"/>
        <dbReference type="EC" id="2.7.11.1"/>
    </reaction>
</comment>
<dbReference type="InterPro" id="IPR011009">
    <property type="entry name" value="Kinase-like_dom_sf"/>
</dbReference>
<dbReference type="PROSITE" id="PS50011">
    <property type="entry name" value="PROTEIN_KINASE_DOM"/>
    <property type="match status" value="1"/>
</dbReference>
<dbReference type="PROSITE" id="PS00109">
    <property type="entry name" value="PROTEIN_KINASE_TYR"/>
    <property type="match status" value="1"/>
</dbReference>
<evidence type="ECO:0000256" key="17">
    <source>
        <dbReference type="ARBA" id="ARBA00022777"/>
    </source>
</evidence>
<keyword evidence="16" id="KW-0547">Nucleotide-binding</keyword>
<dbReference type="OrthoDB" id="3399at2759"/>
<evidence type="ECO:0000256" key="20">
    <source>
        <dbReference type="ARBA" id="ARBA00022895"/>
    </source>
</evidence>
<evidence type="ECO:0000256" key="21">
    <source>
        <dbReference type="ARBA" id="ARBA00023015"/>
    </source>
</evidence>
<keyword evidence="24" id="KW-0539">Nucleus</keyword>
<comment type="subunit">
    <text evidence="6">Component of the EKC/KEOPS complex composed of at least BUD32, CGI121, GON7, KAE1 and PCC1; the whole complex dimerizes.</text>
</comment>
<reference evidence="30 31" key="1">
    <citation type="submission" date="2015-03" db="EMBL/GenBank/DDBJ databases">
        <authorList>
            <person name="Radwan O."/>
            <person name="Al-Naeli F.A."/>
            <person name="Rendon G.A."/>
            <person name="Fields C."/>
        </authorList>
    </citation>
    <scope>NUCLEOTIDE SEQUENCE [LARGE SCALE GENOMIC DNA]</scope>
    <source>
        <strain evidence="30">CR-DP1</strain>
    </source>
</reference>
<evidence type="ECO:0000256" key="11">
    <source>
        <dbReference type="ARBA" id="ARBA00022490"/>
    </source>
</evidence>
<proteinExistence type="inferred from homology"/>
<dbReference type="GO" id="GO:0070525">
    <property type="term" value="P:tRNA threonylcarbamoyladenosine metabolic process"/>
    <property type="evidence" value="ECO:0007669"/>
    <property type="project" value="TreeGrafter"/>
</dbReference>
<dbReference type="Gene3D" id="3.30.200.20">
    <property type="entry name" value="Phosphorylase Kinase, domain 1"/>
    <property type="match status" value="1"/>
</dbReference>
<keyword evidence="13" id="KW-0597">Phosphoprotein</keyword>
<evidence type="ECO:0000259" key="29">
    <source>
        <dbReference type="PROSITE" id="PS50011"/>
    </source>
</evidence>
<dbReference type="GO" id="GO:0005634">
    <property type="term" value="C:nucleus"/>
    <property type="evidence" value="ECO:0007669"/>
    <property type="project" value="UniProtKB-SubCell"/>
</dbReference>
<dbReference type="EMBL" id="LAEV01001118">
    <property type="protein sequence ID" value="KKA28819.1"/>
    <property type="molecule type" value="Genomic_DNA"/>
</dbReference>
<dbReference type="InterPro" id="IPR022495">
    <property type="entry name" value="Bud32"/>
</dbReference>
<keyword evidence="31" id="KW-1185">Reference proteome</keyword>
<evidence type="ECO:0000256" key="14">
    <source>
        <dbReference type="ARBA" id="ARBA00022679"/>
    </source>
</evidence>
<dbReference type="GO" id="GO:0005524">
    <property type="term" value="F:ATP binding"/>
    <property type="evidence" value="ECO:0007669"/>
    <property type="project" value="UniProtKB-KW"/>
</dbReference>
<evidence type="ECO:0000256" key="28">
    <source>
        <dbReference type="ARBA" id="ARBA00048679"/>
    </source>
</evidence>
<keyword evidence="23" id="KW-0804">Transcription</keyword>
<evidence type="ECO:0000256" key="4">
    <source>
        <dbReference type="ARBA" id="ARBA00004574"/>
    </source>
</evidence>
<dbReference type="PANTHER" id="PTHR12209">
    <property type="entry name" value="NON-SPECIFIC SERINE/THREONINE PROTEIN KINASE"/>
    <property type="match status" value="1"/>
</dbReference>
<evidence type="ECO:0000256" key="9">
    <source>
        <dbReference type="ARBA" id="ARBA00019973"/>
    </source>
</evidence>
<comment type="function">
    <text evidence="1">Component of the EKC/KEOPS complex that is required for the formation of a threonylcarbamoyl group on adenosine at position 37 (t(6)A37) in tRNAs that read codons beginning with adenine. The complex is probably involved in the transfer of the threonylcarbamoyl moiety of threonylcarbamoyl-AMP (TC-AMP) to the N6 group of A37. BUD32 has ATPase activity in the context of the EKC/KEOPS complex and likely plays a supporting role to the catalytic subunit KAE1. The EKC/KEOPS complex also promotes both telomere uncapping and telomere elongation. The complex is required for efficient recruitment of transcriptional coactivators.</text>
</comment>
<evidence type="ECO:0000256" key="13">
    <source>
        <dbReference type="ARBA" id="ARBA00022553"/>
    </source>
</evidence>
<evidence type="ECO:0000313" key="30">
    <source>
        <dbReference type="EMBL" id="KKA28819.1"/>
    </source>
</evidence>
<dbReference type="InterPro" id="IPR002575">
    <property type="entry name" value="Aminoglycoside_PTrfase"/>
</dbReference>
<evidence type="ECO:0000256" key="16">
    <source>
        <dbReference type="ARBA" id="ARBA00022741"/>
    </source>
</evidence>
<dbReference type="GO" id="GO:0000781">
    <property type="term" value="C:chromosome, telomeric region"/>
    <property type="evidence" value="ECO:0007669"/>
    <property type="project" value="UniProtKB-SubCell"/>
</dbReference>
<dbReference type="FunFam" id="3.30.200.20:FF:000603">
    <property type="entry name" value="EKC/KEOPS complex subunit bud32"/>
    <property type="match status" value="1"/>
</dbReference>
<comment type="catalytic activity">
    <reaction evidence="27">
        <text>L-threonyl-[protein] + ATP = O-phospho-L-threonyl-[protein] + ADP + H(+)</text>
        <dbReference type="Rhea" id="RHEA:46608"/>
        <dbReference type="Rhea" id="RHEA-COMP:11060"/>
        <dbReference type="Rhea" id="RHEA-COMP:11605"/>
        <dbReference type="ChEBI" id="CHEBI:15378"/>
        <dbReference type="ChEBI" id="CHEBI:30013"/>
        <dbReference type="ChEBI" id="CHEBI:30616"/>
        <dbReference type="ChEBI" id="CHEBI:61977"/>
        <dbReference type="ChEBI" id="CHEBI:456216"/>
        <dbReference type="EC" id="2.7.11.1"/>
    </reaction>
</comment>
<dbReference type="Pfam" id="PF01636">
    <property type="entry name" value="APH"/>
    <property type="match status" value="1"/>
</dbReference>
<dbReference type="InterPro" id="IPR000719">
    <property type="entry name" value="Prot_kinase_dom"/>
</dbReference>